<reference evidence="5" key="2">
    <citation type="submission" date="2023-01" db="EMBL/GenBank/DDBJ databases">
        <authorList>
            <person name="Sun Q."/>
            <person name="Evtushenko L."/>
        </authorList>
    </citation>
    <scope>NUCLEOTIDE SEQUENCE</scope>
    <source>
        <strain evidence="5">VKM Ac-1069</strain>
    </source>
</reference>
<reference evidence="5" key="1">
    <citation type="journal article" date="2014" name="Int. J. Syst. Evol. Microbiol.">
        <title>Complete genome sequence of Corynebacterium casei LMG S-19264T (=DSM 44701T), isolated from a smear-ripened cheese.</title>
        <authorList>
            <consortium name="US DOE Joint Genome Institute (JGI-PGF)"/>
            <person name="Walter F."/>
            <person name="Albersmeier A."/>
            <person name="Kalinowski J."/>
            <person name="Ruckert C."/>
        </authorList>
    </citation>
    <scope>NUCLEOTIDE SEQUENCE</scope>
    <source>
        <strain evidence="5">VKM Ac-1069</strain>
    </source>
</reference>
<dbReference type="InterPro" id="IPR002168">
    <property type="entry name" value="Lipase_GDXG_HIS_AS"/>
</dbReference>
<organism evidence="5 6">
    <name type="scientific">Pseudonocardia halophobica</name>
    <dbReference type="NCBI Taxonomy" id="29401"/>
    <lineage>
        <taxon>Bacteria</taxon>
        <taxon>Bacillati</taxon>
        <taxon>Actinomycetota</taxon>
        <taxon>Actinomycetes</taxon>
        <taxon>Pseudonocardiales</taxon>
        <taxon>Pseudonocardiaceae</taxon>
        <taxon>Pseudonocardia</taxon>
    </lineage>
</organism>
<dbReference type="InterPro" id="IPR013094">
    <property type="entry name" value="AB_hydrolase_3"/>
</dbReference>
<dbReference type="Pfam" id="PF07859">
    <property type="entry name" value="Abhydrolase_3"/>
    <property type="match status" value="1"/>
</dbReference>
<dbReference type="Proteomes" id="UP001143463">
    <property type="component" value="Unassembled WGS sequence"/>
</dbReference>
<dbReference type="InterPro" id="IPR033140">
    <property type="entry name" value="Lipase_GDXG_put_SER_AS"/>
</dbReference>
<dbReference type="FunFam" id="3.40.50.1820:FF:000089">
    <property type="entry name" value="Alpha/beta hydrolase"/>
    <property type="match status" value="1"/>
</dbReference>
<feature type="domain" description="Alpha/beta hydrolase fold-3" evidence="4">
    <location>
        <begin position="77"/>
        <end position="285"/>
    </location>
</feature>
<dbReference type="SUPFAM" id="SSF53474">
    <property type="entry name" value="alpha/beta-Hydrolases"/>
    <property type="match status" value="1"/>
</dbReference>
<dbReference type="PROSITE" id="PS01173">
    <property type="entry name" value="LIPASE_GDXG_HIS"/>
    <property type="match status" value="1"/>
</dbReference>
<feature type="active site" evidence="3">
    <location>
        <position position="155"/>
    </location>
</feature>
<comment type="similarity">
    <text evidence="1">Belongs to the 'GDXG' lipolytic enzyme family.</text>
</comment>
<dbReference type="PANTHER" id="PTHR48081:SF8">
    <property type="entry name" value="ALPHA_BETA HYDROLASE FOLD-3 DOMAIN-CONTAINING PROTEIN-RELATED"/>
    <property type="match status" value="1"/>
</dbReference>
<evidence type="ECO:0000313" key="5">
    <source>
        <dbReference type="EMBL" id="GLL14427.1"/>
    </source>
</evidence>
<dbReference type="GO" id="GO:0016787">
    <property type="term" value="F:hydrolase activity"/>
    <property type="evidence" value="ECO:0007669"/>
    <property type="project" value="UniProtKB-KW"/>
</dbReference>
<dbReference type="InterPro" id="IPR029058">
    <property type="entry name" value="AB_hydrolase_fold"/>
</dbReference>
<evidence type="ECO:0000256" key="2">
    <source>
        <dbReference type="ARBA" id="ARBA00022801"/>
    </source>
</evidence>
<name>A0A9W6NZ94_9PSEU</name>
<evidence type="ECO:0000313" key="6">
    <source>
        <dbReference type="Proteomes" id="UP001143463"/>
    </source>
</evidence>
<dbReference type="AlphaFoldDB" id="A0A9W6NZ94"/>
<dbReference type="RefSeq" id="WP_081924567.1">
    <property type="nucleotide sequence ID" value="NZ_BAAAUZ010000032.1"/>
</dbReference>
<protein>
    <submittedName>
        <fullName evidence="5">Acetylhydrolase</fullName>
    </submittedName>
</protein>
<keyword evidence="2" id="KW-0378">Hydrolase</keyword>
<accession>A0A9W6NZ94</accession>
<proteinExistence type="inferred from homology"/>
<gene>
    <name evidence="5" type="ORF">GCM10017577_55740</name>
</gene>
<evidence type="ECO:0000256" key="3">
    <source>
        <dbReference type="PROSITE-ProRule" id="PRU10038"/>
    </source>
</evidence>
<evidence type="ECO:0000256" key="1">
    <source>
        <dbReference type="ARBA" id="ARBA00010515"/>
    </source>
</evidence>
<evidence type="ECO:0000259" key="4">
    <source>
        <dbReference type="Pfam" id="PF07859"/>
    </source>
</evidence>
<dbReference type="EMBL" id="BSFQ01000032">
    <property type="protein sequence ID" value="GLL14427.1"/>
    <property type="molecule type" value="Genomic_DNA"/>
</dbReference>
<dbReference type="PANTHER" id="PTHR48081">
    <property type="entry name" value="AB HYDROLASE SUPERFAMILY PROTEIN C4A8.06C"/>
    <property type="match status" value="1"/>
</dbReference>
<keyword evidence="6" id="KW-1185">Reference proteome</keyword>
<dbReference type="PROSITE" id="PS01174">
    <property type="entry name" value="LIPASE_GDXG_SER"/>
    <property type="match status" value="1"/>
</dbReference>
<sequence>MLDHEAAALLAAITEQNLPPLAEGSVADARLRVPDPSFAQGPPLPLAAVVDRAIPGPAGELPVRIYTPEGDGPFPLVVYFHGGGFVIGSIATADQGCRLIAREAGAVVISVGYRLAPEHPYPAAPEDCYAAVKWVAAHAPELAGDPQRLVVAGDSAGANLAAVVSIMARDRGGPEIAHQVLLYPNVDLTNNEYPSKDVENAKGYMLEKEDIDWFYSHYLTDPARAGEAYASPLLATSHAGLPAATVITAGFDPLRDEGAAYVDALQGSGVPAEHLSYPSLIHGFYWFPALITEAHGVAAEIGRRLRSALSN</sequence>
<comment type="caution">
    <text evidence="5">The sequence shown here is derived from an EMBL/GenBank/DDBJ whole genome shotgun (WGS) entry which is preliminary data.</text>
</comment>
<dbReference type="InterPro" id="IPR050300">
    <property type="entry name" value="GDXG_lipolytic_enzyme"/>
</dbReference>
<dbReference type="Gene3D" id="3.40.50.1820">
    <property type="entry name" value="alpha/beta hydrolase"/>
    <property type="match status" value="1"/>
</dbReference>